<evidence type="ECO:0000256" key="2">
    <source>
        <dbReference type="SAM" id="Phobius"/>
    </source>
</evidence>
<dbReference type="KEGG" id="slia:HA039_01960"/>
<evidence type="ECO:0000313" key="3">
    <source>
        <dbReference type="EMBL" id="QIQ01227.1"/>
    </source>
</evidence>
<protein>
    <recommendedName>
        <fullName evidence="5">Lipoprotein</fullName>
    </recommendedName>
</protein>
<keyword evidence="2" id="KW-0812">Transmembrane</keyword>
<keyword evidence="2" id="KW-0472">Membrane</keyword>
<accession>A0A6G9GTG0</accession>
<evidence type="ECO:0000313" key="4">
    <source>
        <dbReference type="Proteomes" id="UP000501179"/>
    </source>
</evidence>
<name>A0A6G9GTG0_9ACTN</name>
<dbReference type="Proteomes" id="UP000501179">
    <property type="component" value="Chromosome"/>
</dbReference>
<reference evidence="3 4" key="1">
    <citation type="submission" date="2020-03" db="EMBL/GenBank/DDBJ databases">
        <title>A novel species.</title>
        <authorList>
            <person name="Gao J."/>
        </authorList>
    </citation>
    <scope>NUCLEOTIDE SEQUENCE [LARGE SCALE GENOMIC DNA]</scope>
    <source>
        <strain evidence="3 4">QMT-12</strain>
    </source>
</reference>
<organism evidence="3 4">
    <name type="scientific">Streptomyces liangshanensis</name>
    <dbReference type="NCBI Taxonomy" id="2717324"/>
    <lineage>
        <taxon>Bacteria</taxon>
        <taxon>Bacillati</taxon>
        <taxon>Actinomycetota</taxon>
        <taxon>Actinomycetes</taxon>
        <taxon>Kitasatosporales</taxon>
        <taxon>Streptomycetaceae</taxon>
        <taxon>Streptomyces</taxon>
    </lineage>
</organism>
<proteinExistence type="predicted"/>
<dbReference type="AlphaFoldDB" id="A0A6G9GTG0"/>
<dbReference type="PROSITE" id="PS51257">
    <property type="entry name" value="PROKAR_LIPOPROTEIN"/>
    <property type="match status" value="1"/>
</dbReference>
<feature type="region of interest" description="Disordered" evidence="1">
    <location>
        <begin position="51"/>
        <end position="71"/>
    </location>
</feature>
<keyword evidence="2" id="KW-1133">Transmembrane helix</keyword>
<feature type="compositionally biased region" description="Low complexity" evidence="1">
    <location>
        <begin position="54"/>
        <end position="63"/>
    </location>
</feature>
<gene>
    <name evidence="3" type="ORF">HA039_01960</name>
</gene>
<dbReference type="RefSeq" id="WP_167022817.1">
    <property type="nucleotide sequence ID" value="NZ_CP050177.1"/>
</dbReference>
<evidence type="ECO:0008006" key="5">
    <source>
        <dbReference type="Google" id="ProtNLM"/>
    </source>
</evidence>
<dbReference type="EMBL" id="CP050177">
    <property type="protein sequence ID" value="QIQ01227.1"/>
    <property type="molecule type" value="Genomic_DNA"/>
</dbReference>
<sequence length="139" mass="14451">MSVTVRSRSEHLREYGTWVVTLVLAALAAVLLGACDSGGHHRLLDPPVARTTVSASDGSASDASDFRSGCGDPDPSCAPVVEHHLAAQPDQFRPLAALPPTVGGRWSGTTVPWCAGTPRRGPPDGGGRDVLSRVCVSRT</sequence>
<keyword evidence="4" id="KW-1185">Reference proteome</keyword>
<feature type="transmembrane region" description="Helical" evidence="2">
    <location>
        <begin position="15"/>
        <end position="35"/>
    </location>
</feature>
<evidence type="ECO:0000256" key="1">
    <source>
        <dbReference type="SAM" id="MobiDB-lite"/>
    </source>
</evidence>